<feature type="domain" description="HAMP" evidence="12">
    <location>
        <begin position="311"/>
        <end position="363"/>
    </location>
</feature>
<dbReference type="OrthoDB" id="9786919at2"/>
<keyword evidence="10" id="KW-0472">Membrane</keyword>
<dbReference type="SUPFAM" id="SSF55874">
    <property type="entry name" value="ATPase domain of HSP90 chaperone/DNA topoisomerase II/histidine kinase"/>
    <property type="match status" value="1"/>
</dbReference>
<dbReference type="SUPFAM" id="SSF158472">
    <property type="entry name" value="HAMP domain-like"/>
    <property type="match status" value="1"/>
</dbReference>
<dbReference type="InterPro" id="IPR004358">
    <property type="entry name" value="Sig_transdc_His_kin-like_C"/>
</dbReference>
<comment type="subcellular location">
    <subcellularLocation>
        <location evidence="2">Cell membrane</location>
    </subcellularLocation>
</comment>
<gene>
    <name evidence="13" type="ORF">VV02_01840</name>
</gene>
<evidence type="ECO:0000256" key="9">
    <source>
        <dbReference type="ARBA" id="ARBA00023012"/>
    </source>
</evidence>
<dbReference type="PROSITE" id="PS50885">
    <property type="entry name" value="HAMP"/>
    <property type="match status" value="1"/>
</dbReference>
<evidence type="ECO:0000256" key="3">
    <source>
        <dbReference type="ARBA" id="ARBA00012438"/>
    </source>
</evidence>
<dbReference type="RefSeq" id="WP_052589458.1">
    <property type="nucleotide sequence ID" value="NZ_CP011112.1"/>
</dbReference>
<evidence type="ECO:0000256" key="5">
    <source>
        <dbReference type="ARBA" id="ARBA00022679"/>
    </source>
</evidence>
<evidence type="ECO:0000313" key="13">
    <source>
        <dbReference type="EMBL" id="AKU14899.1"/>
    </source>
</evidence>
<dbReference type="PANTHER" id="PTHR43711">
    <property type="entry name" value="TWO-COMPONENT HISTIDINE KINASE"/>
    <property type="match status" value="1"/>
</dbReference>
<keyword evidence="14" id="KW-1185">Reference proteome</keyword>
<evidence type="ECO:0000313" key="14">
    <source>
        <dbReference type="Proteomes" id="UP000066480"/>
    </source>
</evidence>
<accession>A0A0K1JDW7</accession>
<dbReference type="CDD" id="cd06225">
    <property type="entry name" value="HAMP"/>
    <property type="match status" value="1"/>
</dbReference>
<evidence type="ECO:0000256" key="8">
    <source>
        <dbReference type="ARBA" id="ARBA00022989"/>
    </source>
</evidence>
<dbReference type="Pfam" id="PF02518">
    <property type="entry name" value="HATPase_c"/>
    <property type="match status" value="1"/>
</dbReference>
<dbReference type="PATRIC" id="fig|571913.6.peg.376"/>
<dbReference type="KEGG" id="lmoi:VV02_01840"/>
<dbReference type="PROSITE" id="PS50109">
    <property type="entry name" value="HIS_KIN"/>
    <property type="match status" value="1"/>
</dbReference>
<dbReference type="InterPro" id="IPR003594">
    <property type="entry name" value="HATPase_dom"/>
</dbReference>
<dbReference type="CDD" id="cd00082">
    <property type="entry name" value="HisKA"/>
    <property type="match status" value="1"/>
</dbReference>
<evidence type="ECO:0000259" key="12">
    <source>
        <dbReference type="PROSITE" id="PS50885"/>
    </source>
</evidence>
<keyword evidence="4" id="KW-0597">Phosphoprotein</keyword>
<dbReference type="PRINTS" id="PR00344">
    <property type="entry name" value="BCTRLSENSOR"/>
</dbReference>
<dbReference type="InterPro" id="IPR050736">
    <property type="entry name" value="Sensor_HK_Regulatory"/>
</dbReference>
<dbReference type="FunFam" id="3.30.565.10:FF:000006">
    <property type="entry name" value="Sensor histidine kinase WalK"/>
    <property type="match status" value="1"/>
</dbReference>
<dbReference type="Gene3D" id="6.10.340.10">
    <property type="match status" value="1"/>
</dbReference>
<dbReference type="SUPFAM" id="SSF47384">
    <property type="entry name" value="Homodimeric domain of signal transducing histidine kinase"/>
    <property type="match status" value="1"/>
</dbReference>
<keyword evidence="8 10" id="KW-1133">Transmembrane helix</keyword>
<dbReference type="STRING" id="571913.VV02_01840"/>
<name>A0A0K1JDW7_9MICO</name>
<evidence type="ECO:0000256" key="6">
    <source>
        <dbReference type="ARBA" id="ARBA00022692"/>
    </source>
</evidence>
<keyword evidence="7" id="KW-0418">Kinase</keyword>
<feature type="domain" description="Histidine kinase" evidence="11">
    <location>
        <begin position="371"/>
        <end position="585"/>
    </location>
</feature>
<evidence type="ECO:0000256" key="4">
    <source>
        <dbReference type="ARBA" id="ARBA00022553"/>
    </source>
</evidence>
<evidence type="ECO:0000256" key="2">
    <source>
        <dbReference type="ARBA" id="ARBA00004236"/>
    </source>
</evidence>
<organism evidence="13 14">
    <name type="scientific">Luteipulveratus mongoliensis</name>
    <dbReference type="NCBI Taxonomy" id="571913"/>
    <lineage>
        <taxon>Bacteria</taxon>
        <taxon>Bacillati</taxon>
        <taxon>Actinomycetota</taxon>
        <taxon>Actinomycetes</taxon>
        <taxon>Micrococcales</taxon>
        <taxon>Dermacoccaceae</taxon>
        <taxon>Luteipulveratus</taxon>
    </lineage>
</organism>
<protein>
    <recommendedName>
        <fullName evidence="3">histidine kinase</fullName>
        <ecNumber evidence="3">2.7.13.3</ecNumber>
    </recommendedName>
</protein>
<dbReference type="GO" id="GO:0000155">
    <property type="term" value="F:phosphorelay sensor kinase activity"/>
    <property type="evidence" value="ECO:0007669"/>
    <property type="project" value="InterPro"/>
</dbReference>
<evidence type="ECO:0000256" key="7">
    <source>
        <dbReference type="ARBA" id="ARBA00022777"/>
    </source>
</evidence>
<evidence type="ECO:0000259" key="11">
    <source>
        <dbReference type="PROSITE" id="PS50109"/>
    </source>
</evidence>
<dbReference type="Gene3D" id="1.10.287.130">
    <property type="match status" value="1"/>
</dbReference>
<dbReference type="Pfam" id="PF00512">
    <property type="entry name" value="HisKA"/>
    <property type="match status" value="1"/>
</dbReference>
<keyword evidence="9" id="KW-0902">Two-component regulatory system</keyword>
<dbReference type="CDD" id="cd16922">
    <property type="entry name" value="HATPase_EvgS-ArcB-TorS-like"/>
    <property type="match status" value="1"/>
</dbReference>
<feature type="transmembrane region" description="Helical" evidence="10">
    <location>
        <begin position="291"/>
        <end position="311"/>
    </location>
</feature>
<proteinExistence type="predicted"/>
<keyword evidence="6 10" id="KW-0812">Transmembrane</keyword>
<evidence type="ECO:0000256" key="1">
    <source>
        <dbReference type="ARBA" id="ARBA00000085"/>
    </source>
</evidence>
<dbReference type="PANTHER" id="PTHR43711:SF1">
    <property type="entry name" value="HISTIDINE KINASE 1"/>
    <property type="match status" value="1"/>
</dbReference>
<evidence type="ECO:0000256" key="10">
    <source>
        <dbReference type="SAM" id="Phobius"/>
    </source>
</evidence>
<dbReference type="Gene3D" id="3.30.565.10">
    <property type="entry name" value="Histidine kinase-like ATPase, C-terminal domain"/>
    <property type="match status" value="1"/>
</dbReference>
<dbReference type="AlphaFoldDB" id="A0A0K1JDW7"/>
<dbReference type="GO" id="GO:0005886">
    <property type="term" value="C:plasma membrane"/>
    <property type="evidence" value="ECO:0007669"/>
    <property type="project" value="UniProtKB-SubCell"/>
</dbReference>
<feature type="transmembrane region" description="Helical" evidence="10">
    <location>
        <begin position="12"/>
        <end position="36"/>
    </location>
</feature>
<dbReference type="SMART" id="SM00304">
    <property type="entry name" value="HAMP"/>
    <property type="match status" value="1"/>
</dbReference>
<keyword evidence="5" id="KW-0808">Transferase</keyword>
<dbReference type="InterPro" id="IPR003661">
    <property type="entry name" value="HisK_dim/P_dom"/>
</dbReference>
<dbReference type="InterPro" id="IPR036097">
    <property type="entry name" value="HisK_dim/P_sf"/>
</dbReference>
<dbReference type="InterPro" id="IPR036890">
    <property type="entry name" value="HATPase_C_sf"/>
</dbReference>
<dbReference type="Proteomes" id="UP000066480">
    <property type="component" value="Chromosome"/>
</dbReference>
<dbReference type="InterPro" id="IPR003660">
    <property type="entry name" value="HAMP_dom"/>
</dbReference>
<dbReference type="SMART" id="SM00387">
    <property type="entry name" value="HATPase_c"/>
    <property type="match status" value="1"/>
</dbReference>
<dbReference type="SMART" id="SM00388">
    <property type="entry name" value="HisKA"/>
    <property type="match status" value="1"/>
</dbReference>
<dbReference type="Pfam" id="PF00672">
    <property type="entry name" value="HAMP"/>
    <property type="match status" value="1"/>
</dbReference>
<comment type="catalytic activity">
    <reaction evidence="1">
        <text>ATP + protein L-histidine = ADP + protein N-phospho-L-histidine.</text>
        <dbReference type="EC" id="2.7.13.3"/>
    </reaction>
</comment>
<dbReference type="EC" id="2.7.13.3" evidence="3"/>
<dbReference type="EMBL" id="CP011112">
    <property type="protein sequence ID" value="AKU14899.1"/>
    <property type="molecule type" value="Genomic_DNA"/>
</dbReference>
<dbReference type="InterPro" id="IPR005467">
    <property type="entry name" value="His_kinase_dom"/>
</dbReference>
<sequence length="606" mass="64474">MSRADGPVRHRLFVRLLAGSIIVAMCTIAATAWLAARSTTGSIEREQGQALSTDAHIYDTVLAYAATHSTWDGVEARVRALAAQSGRRIAITTEQRTEIADSAAGRARPVRASSVIDPLQTDPSLNASVSRIDPRAAGPYRLPSADRIRLRTAADTLAKCLRGNGIQANVVESPTGRARVTGYNRVAPTACPVVSFEGSTPTEQRALDQLRTLAAPCLKPAGQTATPRLSVDATGTPVVDSTVPSVVTCLNNARRAQLRPYVAAPALLFITQPAGEPSPSIRLSSAGTTRIALAGLVILVLAALISALIAARLLRPVHALTLAAQRMQDGDTAARVQVRARGELGQLSRTFNQMSEHLERTEQQRRNMVSDISHELRSPLANVRGWLEATQDGVADLDPALVTLLLDETLTLQHLVDDLQDLAEADAGQLHLHREPVDITDLLESVRAAHRTAATSANVVLSAEITDGAEVFADPVRLRQAVSNLVSNAIRHTPAGGHVTLRAQQHTDQVMIEVTDTGGGISAEDLPHVFDRFWRADKSRSRHTGGSGLGLTIAKRLVEAHAGTLTATSEPDVATSFTITLPSHPGLLAEDASLSRVSSNPQDDSA</sequence>
<reference evidence="13 14" key="1">
    <citation type="submission" date="2015-03" db="EMBL/GenBank/DDBJ databases">
        <title>Luteipulveratus halotolerans sp. nov., a novel actinobacterium (Dermacoccaceae) from Sarawak, Malaysia.</title>
        <authorList>
            <person name="Juboi H."/>
            <person name="Basik A."/>
            <person name="Shamsul S.S."/>
            <person name="Arnold P."/>
            <person name="Schmitt E.K."/>
            <person name="Sanglier J.-J."/>
            <person name="Yeo T."/>
        </authorList>
    </citation>
    <scope>NUCLEOTIDE SEQUENCE [LARGE SCALE GENOMIC DNA]</scope>
    <source>
        <strain evidence="13 14">MN07-A0370</strain>
    </source>
</reference>